<dbReference type="EMBL" id="BMQN01000029">
    <property type="protein sequence ID" value="GGS10490.1"/>
    <property type="molecule type" value="Genomic_DNA"/>
</dbReference>
<gene>
    <name evidence="2" type="ORF">GCM10008960_40740</name>
</gene>
<dbReference type="RefSeq" id="WP_189074957.1">
    <property type="nucleotide sequence ID" value="NZ_BMQN01000029.1"/>
</dbReference>
<keyword evidence="3" id="KW-1185">Reference proteome</keyword>
<comment type="caution">
    <text evidence="2">The sequence shown here is derived from an EMBL/GenBank/DDBJ whole genome shotgun (WGS) entry which is preliminary data.</text>
</comment>
<name>A0ABQ2SC31_9DEIO</name>
<reference evidence="3" key="1">
    <citation type="journal article" date="2019" name="Int. J. Syst. Evol. Microbiol.">
        <title>The Global Catalogue of Microorganisms (GCM) 10K type strain sequencing project: providing services to taxonomists for standard genome sequencing and annotation.</title>
        <authorList>
            <consortium name="The Broad Institute Genomics Platform"/>
            <consortium name="The Broad Institute Genome Sequencing Center for Infectious Disease"/>
            <person name="Wu L."/>
            <person name="Ma J."/>
        </authorList>
    </citation>
    <scope>NUCLEOTIDE SEQUENCE [LARGE SCALE GENOMIC DNA]</scope>
    <source>
        <strain evidence="3">JCM 31405</strain>
    </source>
</reference>
<organism evidence="2 3">
    <name type="scientific">Deinococcus sedimenti</name>
    <dbReference type="NCBI Taxonomy" id="1867090"/>
    <lineage>
        <taxon>Bacteria</taxon>
        <taxon>Thermotogati</taxon>
        <taxon>Deinococcota</taxon>
        <taxon>Deinococci</taxon>
        <taxon>Deinococcales</taxon>
        <taxon>Deinococcaceae</taxon>
        <taxon>Deinococcus</taxon>
    </lineage>
</organism>
<evidence type="ECO:0000256" key="1">
    <source>
        <dbReference type="SAM" id="MobiDB-lite"/>
    </source>
</evidence>
<evidence type="ECO:0000313" key="3">
    <source>
        <dbReference type="Proteomes" id="UP000644548"/>
    </source>
</evidence>
<protein>
    <submittedName>
        <fullName evidence="2">Uncharacterized protein</fullName>
    </submittedName>
</protein>
<proteinExistence type="predicted"/>
<evidence type="ECO:0000313" key="2">
    <source>
        <dbReference type="EMBL" id="GGS10490.1"/>
    </source>
</evidence>
<dbReference type="Proteomes" id="UP000644548">
    <property type="component" value="Unassembled WGS sequence"/>
</dbReference>
<accession>A0ABQ2SC31</accession>
<sequence length="1021" mass="111766">MTGTQPTAVRDWRAWSYDEWNTRLAAYHFSLGAGEKATPVEQLPATPHELALMTGDPEADADDVVKRFVAVMRWRLPPGESFGSFCLKETGWSPTSESPPRFFAMLWLTCLVAYGYPFGKEHGFHGRMEAVFGKTQSMECLPVLWRTLSEWTAAHAVRRLVLPPYDTFRTVIGASWFLAFPHDRDRSRLRQLLETNDLSGDEPPLRRVIKLLQDAKDTFSPGFRKDLEQFVDRFVETGADVRNSAFWRAVRQEALRTGLHGRRDAGAWDVRLLAEFDDDEDLLRPYLACTDGAALPPGLEKVPLRFEHDGLTRLVRLAGAGTPDPVQAAVTTALGGGTLATRPARHFRRGVLVFRALAGGAFELVSGTDAEQADMALVRDDLVGAFVSHFGGRREPALLQGWSQVVDCRVRIAQEAPAGLEGATHLQATMASPSVRIVGGVRGDDGYVALEGFLPRIRFAGSSSVDILDVDGIFVCSATKSVDTPDEWILPDAPLAGAPGRYLALVRWPAAEGDDNTASCEFALGRRHLTHDYKPVGSGVYALEGCGAAAVEIERSGEMPDWVSTGTPGRRVDLLGAVRDVLHLGARLGDVAAARSDTHEWLVVGDSGRPTQLLFVGDPDSPTPRMPSKSLHARDRKVWRLAVHRSASVGVVVGPDRVDPVERHPRVQAVLASFRDRARDAADEPDETVGGTRTGGGSAWTGVEPEDRTRRLVDVFAALAVRRSGIRLNTAVEAFARATGFDRFDRSDTLYELLRAWVEAGLLDVVHARAQPVTYVVARRPGFVVYPVGRRYRATLLGLLPSSDAGGFAQAARRRGAVVTRRLAANPWQPAVFQVDVAKTEVLERLSADFELAPLRWLDPDIAVQVPDDSPGDRPPAGSAYVSERVWDWKASRFRPAAARESDGIAVELRRHAGSCPLYVIRRDGVDFYSSELRNATLTKAYLLKYGDLPFDDDPGRPVWRTWAQGLYLPLRFGRLCAVIGDGLSGPTLAEDGGVVGYGYPLSGPYRASLSAYLNPPLLPS</sequence>
<feature type="region of interest" description="Disordered" evidence="1">
    <location>
        <begin position="677"/>
        <end position="703"/>
    </location>
</feature>